<reference evidence="10 11" key="1">
    <citation type="journal article" date="2013" name="Genome Announc.">
        <title>Draft Genome Sequence of Rhodococcus rhodnii Strain LMG5362, a Symbiont of Rhodnius prolixus (Hemiptera, Reduviidae, Triatominae), the Principle Vector of Trypanosoma cruzi.</title>
        <authorList>
            <person name="Pachebat J.A."/>
            <person name="van Keulen G."/>
            <person name="Whitten M.M."/>
            <person name="Girdwood S."/>
            <person name="Del Sol R."/>
            <person name="Dyson P.J."/>
            <person name="Facey P.D."/>
        </authorList>
    </citation>
    <scope>NUCLEOTIDE SEQUENCE [LARGE SCALE GENOMIC DNA]</scope>
    <source>
        <strain evidence="10 11">LMG 5362</strain>
    </source>
</reference>
<evidence type="ECO:0000313" key="10">
    <source>
        <dbReference type="EMBL" id="EOM76452.1"/>
    </source>
</evidence>
<dbReference type="NCBIfam" id="NF009205">
    <property type="entry name" value="PRK12553.1"/>
    <property type="match status" value="1"/>
</dbReference>
<dbReference type="Proteomes" id="UP000013525">
    <property type="component" value="Unassembled WGS sequence"/>
</dbReference>
<dbReference type="InterPro" id="IPR029045">
    <property type="entry name" value="ClpP/crotonase-like_dom_sf"/>
</dbReference>
<dbReference type="eggNOG" id="COG0740">
    <property type="taxonomic scope" value="Bacteria"/>
</dbReference>
<dbReference type="GO" id="GO:0004176">
    <property type="term" value="F:ATP-dependent peptidase activity"/>
    <property type="evidence" value="ECO:0007669"/>
    <property type="project" value="InterPro"/>
</dbReference>
<dbReference type="FunFam" id="3.90.226.10:FF:000002">
    <property type="entry name" value="ATP-dependent Clp protease proteolytic subunit"/>
    <property type="match status" value="1"/>
</dbReference>
<dbReference type="SUPFAM" id="SSF52096">
    <property type="entry name" value="ClpP/crotonase"/>
    <property type="match status" value="1"/>
</dbReference>
<comment type="catalytic activity">
    <reaction evidence="6 7 8">
        <text>Hydrolysis of proteins to small peptides in the presence of ATP and magnesium. alpha-casein is the usual test substrate. In the absence of ATP, only oligopeptides shorter than five residues are hydrolyzed (such as succinyl-Leu-Tyr-|-NHMec, and Leu-Tyr-Leu-|-Tyr-Trp, in which cleavage of the -Tyr-|-Leu- and -Tyr-|-Trp bonds also occurs).</text>
        <dbReference type="EC" id="3.4.21.92"/>
    </reaction>
</comment>
<comment type="subcellular location">
    <subcellularLocation>
        <location evidence="7">Cytoplasm</location>
    </subcellularLocation>
</comment>
<comment type="similarity">
    <text evidence="1 7 9">Belongs to the peptidase S14 family.</text>
</comment>
<dbReference type="GO" id="GO:0005737">
    <property type="term" value="C:cytoplasm"/>
    <property type="evidence" value="ECO:0007669"/>
    <property type="project" value="UniProtKB-SubCell"/>
</dbReference>
<dbReference type="GO" id="GO:0051117">
    <property type="term" value="F:ATPase binding"/>
    <property type="evidence" value="ECO:0007669"/>
    <property type="project" value="TreeGrafter"/>
</dbReference>
<dbReference type="InterPro" id="IPR023562">
    <property type="entry name" value="ClpP/TepA"/>
</dbReference>
<dbReference type="Gene3D" id="3.90.226.10">
    <property type="entry name" value="2-enoyl-CoA Hydratase, Chain A, domain 1"/>
    <property type="match status" value="1"/>
</dbReference>
<dbReference type="Pfam" id="PF00574">
    <property type="entry name" value="CLP_protease"/>
    <property type="match status" value="1"/>
</dbReference>
<evidence type="ECO:0000256" key="2">
    <source>
        <dbReference type="ARBA" id="ARBA00022490"/>
    </source>
</evidence>
<dbReference type="PANTHER" id="PTHR10381">
    <property type="entry name" value="ATP-DEPENDENT CLP PROTEASE PROTEOLYTIC SUBUNIT"/>
    <property type="match status" value="1"/>
</dbReference>
<evidence type="ECO:0000313" key="11">
    <source>
        <dbReference type="Proteomes" id="UP000013525"/>
    </source>
</evidence>
<comment type="subunit">
    <text evidence="7">Fourteen ClpP subunits assemble into 2 heptameric rings which stack back to back to give a disk-like structure with a central cavity, resembling the structure of eukaryotic proteasomes.</text>
</comment>
<evidence type="ECO:0000256" key="1">
    <source>
        <dbReference type="ARBA" id="ARBA00007039"/>
    </source>
</evidence>
<accession>R7WMB9</accession>
<dbReference type="GO" id="GO:0006515">
    <property type="term" value="P:protein quality control for misfolded or incompletely synthesized proteins"/>
    <property type="evidence" value="ECO:0007669"/>
    <property type="project" value="TreeGrafter"/>
</dbReference>
<organism evidence="10 11">
    <name type="scientific">Rhodococcus rhodnii LMG 5362</name>
    <dbReference type="NCBI Taxonomy" id="1273125"/>
    <lineage>
        <taxon>Bacteria</taxon>
        <taxon>Bacillati</taxon>
        <taxon>Actinomycetota</taxon>
        <taxon>Actinomycetes</taxon>
        <taxon>Mycobacteriales</taxon>
        <taxon>Nocardiaceae</taxon>
        <taxon>Rhodococcus</taxon>
    </lineage>
</organism>
<evidence type="ECO:0000256" key="7">
    <source>
        <dbReference type="HAMAP-Rule" id="MF_00444"/>
    </source>
</evidence>
<evidence type="ECO:0000256" key="5">
    <source>
        <dbReference type="ARBA" id="ARBA00022825"/>
    </source>
</evidence>
<dbReference type="GO" id="GO:0009368">
    <property type="term" value="C:endopeptidase Clp complex"/>
    <property type="evidence" value="ECO:0007669"/>
    <property type="project" value="TreeGrafter"/>
</dbReference>
<dbReference type="PANTHER" id="PTHR10381:SF70">
    <property type="entry name" value="ATP-DEPENDENT CLP PROTEASE PROTEOLYTIC SUBUNIT"/>
    <property type="match status" value="1"/>
</dbReference>
<feature type="active site" evidence="7 8">
    <location>
        <position position="141"/>
    </location>
</feature>
<dbReference type="NCBIfam" id="NF001368">
    <property type="entry name" value="PRK00277.1"/>
    <property type="match status" value="1"/>
</dbReference>
<dbReference type="PRINTS" id="PR00127">
    <property type="entry name" value="CLPPROTEASEP"/>
</dbReference>
<name>R7WMB9_9NOCA</name>
<dbReference type="EMBL" id="APMY01000067">
    <property type="protein sequence ID" value="EOM76452.1"/>
    <property type="molecule type" value="Genomic_DNA"/>
</dbReference>
<dbReference type="HAMAP" id="MF_00444">
    <property type="entry name" value="ClpP"/>
    <property type="match status" value="1"/>
</dbReference>
<evidence type="ECO:0000256" key="8">
    <source>
        <dbReference type="PROSITE-ProRule" id="PRU10086"/>
    </source>
</evidence>
<dbReference type="EC" id="3.4.21.92" evidence="7"/>
<keyword evidence="4 7" id="KW-0378">Hydrolase</keyword>
<dbReference type="InterPro" id="IPR001907">
    <property type="entry name" value="ClpP"/>
</dbReference>
<feature type="active site" description="Nucleophile" evidence="7">
    <location>
        <position position="116"/>
    </location>
</feature>
<gene>
    <name evidence="7" type="primary">clpP</name>
    <name evidence="10" type="ORF">Rrhod_2245</name>
</gene>
<dbReference type="AlphaFoldDB" id="R7WMB9"/>
<keyword evidence="11" id="KW-1185">Reference proteome</keyword>
<comment type="function">
    <text evidence="7">Cleaves peptides in various proteins in a process that requires ATP hydrolysis. Has a chymotrypsin-like activity. Plays a major role in the degradation of misfolded proteins.</text>
</comment>
<dbReference type="PROSITE" id="PS00382">
    <property type="entry name" value="CLP_PROTEASE_HIS"/>
    <property type="match status" value="1"/>
</dbReference>
<protein>
    <recommendedName>
        <fullName evidence="7 9">ATP-dependent Clp protease proteolytic subunit</fullName>
        <ecNumber evidence="7">3.4.21.92</ecNumber>
    </recommendedName>
    <alternativeName>
        <fullName evidence="7">Endopeptidase Clp</fullName>
    </alternativeName>
</protein>
<sequence length="219" mass="23502">MTSHLETTSSPAIAPALATVDPARMTSATAGLNLSDSVYERLLRERIIFLGTQVDDDIANKLCAQILLLSAEDPTRDISLYINSPGGSVTAGMAIYDTMQFAECDVATFAMGMAASMGQFLLCAGEKGKRYALPHARIMMHQPSGGIGGSAADIAILADQLAQTKREMAELIAFHTGQTVEQVTLDSDRDRWFRAQEALEYGFVDHVVSRARDAGGSNL</sequence>
<proteinExistence type="inferred from homology"/>
<keyword evidence="3 7" id="KW-0645">Protease</keyword>
<keyword evidence="5 7" id="KW-0720">Serine protease</keyword>
<dbReference type="GO" id="GO:0004252">
    <property type="term" value="F:serine-type endopeptidase activity"/>
    <property type="evidence" value="ECO:0007669"/>
    <property type="project" value="UniProtKB-UniRule"/>
</dbReference>
<dbReference type="InterPro" id="IPR033135">
    <property type="entry name" value="ClpP_His_AS"/>
</dbReference>
<evidence type="ECO:0000256" key="9">
    <source>
        <dbReference type="RuleBase" id="RU003567"/>
    </source>
</evidence>
<evidence type="ECO:0000256" key="6">
    <source>
        <dbReference type="ARBA" id="ARBA00034021"/>
    </source>
</evidence>
<comment type="caution">
    <text evidence="10">The sequence shown here is derived from an EMBL/GenBank/DDBJ whole genome shotgun (WGS) entry which is preliminary data.</text>
</comment>
<keyword evidence="2 7" id="KW-0963">Cytoplasm</keyword>
<dbReference type="CDD" id="cd07017">
    <property type="entry name" value="S14_ClpP_2"/>
    <property type="match status" value="1"/>
</dbReference>
<dbReference type="PATRIC" id="fig|1273125.3.peg.2163"/>
<evidence type="ECO:0000256" key="4">
    <source>
        <dbReference type="ARBA" id="ARBA00022801"/>
    </source>
</evidence>
<evidence type="ECO:0000256" key="3">
    <source>
        <dbReference type="ARBA" id="ARBA00022670"/>
    </source>
</evidence>